<comment type="caution">
    <text evidence="2">The sequence shown here is derived from an EMBL/GenBank/DDBJ whole genome shotgun (WGS) entry which is preliminary data.</text>
</comment>
<feature type="compositionally biased region" description="Acidic residues" evidence="1">
    <location>
        <begin position="51"/>
        <end position="60"/>
    </location>
</feature>
<accession>A0A8H3HVQ7</accession>
<evidence type="ECO:0000313" key="3">
    <source>
        <dbReference type="Proteomes" id="UP000663843"/>
    </source>
</evidence>
<proteinExistence type="predicted"/>
<reference evidence="2" key="1">
    <citation type="submission" date="2021-01" db="EMBL/GenBank/DDBJ databases">
        <authorList>
            <person name="Kaushik A."/>
        </authorList>
    </citation>
    <scope>NUCLEOTIDE SEQUENCE</scope>
    <source>
        <strain evidence="2">AG2-2IIIB</strain>
    </source>
</reference>
<organism evidence="2 3">
    <name type="scientific">Rhizoctonia solani</name>
    <dbReference type="NCBI Taxonomy" id="456999"/>
    <lineage>
        <taxon>Eukaryota</taxon>
        <taxon>Fungi</taxon>
        <taxon>Dikarya</taxon>
        <taxon>Basidiomycota</taxon>
        <taxon>Agaricomycotina</taxon>
        <taxon>Agaricomycetes</taxon>
        <taxon>Cantharellales</taxon>
        <taxon>Ceratobasidiaceae</taxon>
        <taxon>Rhizoctonia</taxon>
    </lineage>
</organism>
<protein>
    <submittedName>
        <fullName evidence="2">Uncharacterized protein</fullName>
    </submittedName>
</protein>
<dbReference type="AlphaFoldDB" id="A0A8H3HVQ7"/>
<feature type="region of interest" description="Disordered" evidence="1">
    <location>
        <begin position="43"/>
        <end position="74"/>
    </location>
</feature>
<name>A0A8H3HVQ7_9AGAM</name>
<gene>
    <name evidence="2" type="ORF">RDB_LOCUS196276</name>
</gene>
<sequence length="394" mass="43635">MNTIRSSSIRALMRPAVGLQLPTPVARSIQARSLHLTSVSYKKKQATQDGDGVDSFEDQGDLFASPGEGQAETKNIPSRVESMKTAGNLEARRSEKFQLTKTMIMEHPAFAAVHADNMNNPNVSHGQIPIRRLKRMNRPKRALLAKMITIAATRAELLEFVDIFIAYRQSGWPIDDLTRLDFIGRCIHLKAPDIALAILYHRPLFGFDIPTLTSARALMRSLLSTPHPPPGADKAPLPENMTLPTDTPLAHALLLANLFDLYALPPAETDQVARALLLGAGAQQLKAGTSTEDANTIIELVRESSENQKIQPKGLVLNSKDPKVKDGKLVATSQALKERGKSTSKAARDRRTPLYNSELTTSERTWVNRRLDRFVEWAQEQGQDTTWVDKLKIA</sequence>
<dbReference type="Proteomes" id="UP000663843">
    <property type="component" value="Unassembled WGS sequence"/>
</dbReference>
<evidence type="ECO:0000313" key="2">
    <source>
        <dbReference type="EMBL" id="CAE6540539.1"/>
    </source>
</evidence>
<dbReference type="EMBL" id="CAJMWT010010004">
    <property type="protein sequence ID" value="CAE6540539.1"/>
    <property type="molecule type" value="Genomic_DNA"/>
</dbReference>
<evidence type="ECO:0000256" key="1">
    <source>
        <dbReference type="SAM" id="MobiDB-lite"/>
    </source>
</evidence>